<dbReference type="AlphaFoldDB" id="M7SV50"/>
<sequence length="344" mass="39022">MAIFERLPPELQLRVLELCEQDDLARTKILYRTIDMSNHNGNDVRSIYSTPAYVPADWAGVRRGARDDSLDIKQLALIRTFRRNPDLAKHVRTLRWTVIEISKKLREVEVMPARYRLSRGEIDEGELDRIMWEIGFNACNDVLWDAFSLMEHVETVDLAFIKPPGTDGFASRSNGREEGLLGQWDTWDEMAEEDRYQELATLIRSVSETLEHFRFQQGITGVRDVDGWRRGSTPGGPLLPPNAGTRPMDKRFLEHILPAILESPWPRLQRMELFGVASYSTPDGESMGGTANLPLADEVQRNIRRAVGPTAQLDIRVNAERIFWRAGSEAGTGIPRGDIDVLIG</sequence>
<dbReference type="OrthoDB" id="4252443at2759"/>
<dbReference type="OMA" id="ERIFWRA"/>
<accession>M7SV50</accession>
<organism evidence="1 2">
    <name type="scientific">Eutypa lata (strain UCR-EL1)</name>
    <name type="common">Grapevine dieback disease fungus</name>
    <name type="synonym">Eutypa armeniacae</name>
    <dbReference type="NCBI Taxonomy" id="1287681"/>
    <lineage>
        <taxon>Eukaryota</taxon>
        <taxon>Fungi</taxon>
        <taxon>Dikarya</taxon>
        <taxon>Ascomycota</taxon>
        <taxon>Pezizomycotina</taxon>
        <taxon>Sordariomycetes</taxon>
        <taxon>Xylariomycetidae</taxon>
        <taxon>Xylariales</taxon>
        <taxon>Diatrypaceae</taxon>
        <taxon>Eutypa</taxon>
    </lineage>
</organism>
<reference evidence="2" key="1">
    <citation type="journal article" date="2013" name="Genome Announc.">
        <title>Draft genome sequence of the grapevine dieback fungus Eutypa lata UCR-EL1.</title>
        <authorList>
            <person name="Blanco-Ulate B."/>
            <person name="Rolshausen P.E."/>
            <person name="Cantu D."/>
        </authorList>
    </citation>
    <scope>NUCLEOTIDE SEQUENCE [LARGE SCALE GENOMIC DNA]</scope>
    <source>
        <strain evidence="2">UCR-EL1</strain>
    </source>
</reference>
<gene>
    <name evidence="1" type="ORF">UCREL1_4870</name>
</gene>
<evidence type="ECO:0000313" key="1">
    <source>
        <dbReference type="EMBL" id="EMR68122.1"/>
    </source>
</evidence>
<dbReference type="Proteomes" id="UP000012174">
    <property type="component" value="Unassembled WGS sequence"/>
</dbReference>
<dbReference type="EMBL" id="KB706305">
    <property type="protein sequence ID" value="EMR68122.1"/>
    <property type="molecule type" value="Genomic_DNA"/>
</dbReference>
<keyword evidence="2" id="KW-1185">Reference proteome</keyword>
<dbReference type="KEGG" id="ela:UCREL1_4870"/>
<dbReference type="HOGENOM" id="CLU_806609_0_0_1"/>
<name>M7SV50_EUTLA</name>
<protein>
    <submittedName>
        <fullName evidence="1">Uncharacterized protein</fullName>
    </submittedName>
</protein>
<proteinExistence type="predicted"/>
<evidence type="ECO:0000313" key="2">
    <source>
        <dbReference type="Proteomes" id="UP000012174"/>
    </source>
</evidence>